<dbReference type="Proteomes" id="UP001139333">
    <property type="component" value="Unassembled WGS sequence"/>
</dbReference>
<dbReference type="CDD" id="cd05300">
    <property type="entry name" value="2-Hacid_dh_1"/>
    <property type="match status" value="1"/>
</dbReference>
<keyword evidence="5" id="KW-1185">Reference proteome</keyword>
<proteinExistence type="predicted"/>
<dbReference type="PANTHER" id="PTHR43333:SF1">
    <property type="entry name" value="D-ISOMER SPECIFIC 2-HYDROXYACID DEHYDROGENASE NAD-BINDING DOMAIN-CONTAINING PROTEIN"/>
    <property type="match status" value="1"/>
</dbReference>
<dbReference type="PROSITE" id="PS00671">
    <property type="entry name" value="D_2_HYDROXYACID_DH_3"/>
    <property type="match status" value="1"/>
</dbReference>
<dbReference type="Pfam" id="PF02826">
    <property type="entry name" value="2-Hacid_dh_C"/>
    <property type="match status" value="1"/>
</dbReference>
<name>A0A9X1ZN85_9GAMM</name>
<sequence length="308" mass="34442">MINKLLLLTKENDIYRQLLLQSNLPNLTIVGDAPDSIAHANIWLAEPALAAPLLNHATNLQWMQSTFAGVDKLIGSRMRTDYHLTNIKGIFGPLMSEYLFGYLLAHQREHQQYKLQQRQKQWLPRSYKTLQGQVLLILGTGSIAQHIAKTASHFGMTVIGVNQTGHKTTGFDKVVTLTHLAENLMNADVIASILPSTPHTQNLLNQQTLSLLKPSAILFNLGRGDVLDLAALSTQLNDNPQQQAILDVFNQEPLPQDHPIWNCENVVVTPHIAAPSFPEQVVELFCKNYNLWLNNKGLNCKVDFSKGY</sequence>
<dbReference type="InterPro" id="IPR029753">
    <property type="entry name" value="D-isomer_DH_CS"/>
</dbReference>
<evidence type="ECO:0000313" key="4">
    <source>
        <dbReference type="EMBL" id="MCL1144072.1"/>
    </source>
</evidence>
<gene>
    <name evidence="4" type="ORF">L2672_15450</name>
</gene>
<dbReference type="InterPro" id="IPR036291">
    <property type="entry name" value="NAD(P)-bd_dom_sf"/>
</dbReference>
<comment type="caution">
    <text evidence="4">The sequence shown here is derived from an EMBL/GenBank/DDBJ whole genome shotgun (WGS) entry which is preliminary data.</text>
</comment>
<evidence type="ECO:0000259" key="3">
    <source>
        <dbReference type="Pfam" id="PF02826"/>
    </source>
</evidence>
<evidence type="ECO:0000313" key="5">
    <source>
        <dbReference type="Proteomes" id="UP001139333"/>
    </source>
</evidence>
<dbReference type="GO" id="GO:0016616">
    <property type="term" value="F:oxidoreductase activity, acting on the CH-OH group of donors, NAD or NADP as acceptor"/>
    <property type="evidence" value="ECO:0007669"/>
    <property type="project" value="UniProtKB-ARBA"/>
</dbReference>
<dbReference type="RefSeq" id="WP_248996741.1">
    <property type="nucleotide sequence ID" value="NZ_JAKIKP010000015.1"/>
</dbReference>
<dbReference type="FunFam" id="3.40.50.720:FF:000363">
    <property type="entry name" value="D-isomer specific 2-hydroxyacid dehydrogenase"/>
    <property type="match status" value="1"/>
</dbReference>
<dbReference type="SUPFAM" id="SSF52283">
    <property type="entry name" value="Formate/glycerate dehydrogenase catalytic domain-like"/>
    <property type="match status" value="1"/>
</dbReference>
<feature type="domain" description="D-isomer specific 2-hydroxyacid dehydrogenase NAD-binding" evidence="3">
    <location>
        <begin position="101"/>
        <end position="273"/>
    </location>
</feature>
<dbReference type="InterPro" id="IPR006140">
    <property type="entry name" value="D-isomer_DH_NAD-bd"/>
</dbReference>
<reference evidence="4" key="1">
    <citation type="submission" date="2022-01" db="EMBL/GenBank/DDBJ databases">
        <title>Whole genome-based taxonomy of the Shewanellaceae.</title>
        <authorList>
            <person name="Martin-Rodriguez A.J."/>
        </authorList>
    </citation>
    <scope>NUCLEOTIDE SEQUENCE</scope>
    <source>
        <strain evidence="4">DSM 16422</strain>
    </source>
</reference>
<protein>
    <submittedName>
        <fullName evidence="4">D-2-hydroxyacid dehydrogenase</fullName>
    </submittedName>
</protein>
<dbReference type="AlphaFoldDB" id="A0A9X1ZN85"/>
<dbReference type="EMBL" id="JAKIKP010000015">
    <property type="protein sequence ID" value="MCL1144072.1"/>
    <property type="molecule type" value="Genomic_DNA"/>
</dbReference>
<evidence type="ECO:0000256" key="2">
    <source>
        <dbReference type="ARBA" id="ARBA00023027"/>
    </source>
</evidence>
<dbReference type="Gene3D" id="3.40.50.720">
    <property type="entry name" value="NAD(P)-binding Rossmann-like Domain"/>
    <property type="match status" value="2"/>
</dbReference>
<dbReference type="SUPFAM" id="SSF51735">
    <property type="entry name" value="NAD(P)-binding Rossmann-fold domains"/>
    <property type="match status" value="1"/>
</dbReference>
<accession>A0A9X1ZN85</accession>
<dbReference type="GO" id="GO:0051287">
    <property type="term" value="F:NAD binding"/>
    <property type="evidence" value="ECO:0007669"/>
    <property type="project" value="InterPro"/>
</dbReference>
<evidence type="ECO:0000256" key="1">
    <source>
        <dbReference type="ARBA" id="ARBA00023002"/>
    </source>
</evidence>
<keyword evidence="1" id="KW-0560">Oxidoreductase</keyword>
<keyword evidence="2" id="KW-0520">NAD</keyword>
<dbReference type="PANTHER" id="PTHR43333">
    <property type="entry name" value="2-HACID_DH_C DOMAIN-CONTAINING PROTEIN"/>
    <property type="match status" value="1"/>
</dbReference>
<organism evidence="4 5">
    <name type="scientific">Shewanella gaetbuli</name>
    <dbReference type="NCBI Taxonomy" id="220752"/>
    <lineage>
        <taxon>Bacteria</taxon>
        <taxon>Pseudomonadati</taxon>
        <taxon>Pseudomonadota</taxon>
        <taxon>Gammaproteobacteria</taxon>
        <taxon>Alteromonadales</taxon>
        <taxon>Shewanellaceae</taxon>
        <taxon>Shewanella</taxon>
    </lineage>
</organism>